<dbReference type="OrthoDB" id="10487609at2759"/>
<keyword evidence="2" id="KW-1185">Reference proteome</keyword>
<proteinExistence type="predicted"/>
<comment type="caution">
    <text evidence="1">The sequence shown here is derived from an EMBL/GenBank/DDBJ whole genome shotgun (WGS) entry which is preliminary data.</text>
</comment>
<gene>
    <name evidence="1" type="ORF">AAE3_LOCUS13607</name>
</gene>
<protein>
    <submittedName>
        <fullName evidence="1">Uncharacterized protein</fullName>
    </submittedName>
</protein>
<accession>A0A8S0Y0W8</accession>
<name>A0A8S0Y0W8_CYCAE</name>
<evidence type="ECO:0000313" key="1">
    <source>
        <dbReference type="EMBL" id="CAA7271362.1"/>
    </source>
</evidence>
<evidence type="ECO:0000313" key="2">
    <source>
        <dbReference type="Proteomes" id="UP000467700"/>
    </source>
</evidence>
<dbReference type="EMBL" id="CACVBS010000107">
    <property type="protein sequence ID" value="CAA7271362.1"/>
    <property type="molecule type" value="Genomic_DNA"/>
</dbReference>
<reference evidence="1 2" key="1">
    <citation type="submission" date="2020-01" db="EMBL/GenBank/DDBJ databases">
        <authorList>
            <person name="Gupta K D."/>
        </authorList>
    </citation>
    <scope>NUCLEOTIDE SEQUENCE [LARGE SCALE GENOMIC DNA]</scope>
</reference>
<sequence>MAKGYTLPFLEYLKLGFERMDEQAVIEKIFEMVELPSLQSLALYGPSTTLLQIRPHILGKLRHLDIKATTYQDGHFIVLMKELQNIRKLATPLPPLCELDALARGELRTRRDQEVYLPKLEHLRLYYSNALWHSDDLTRQESRDRRISYVDIFHSIAESRCEMPRHGPGLNRFERLKSFRLELPSNQTRREMQWQLNERASPGSISPGLLKSSTALKAREWELMRLITGRMLSGDEQVWMQPNIQDKMDSWFTEIENKFKKIKDIRKVNLSELHYALYAFQMLPLRQIEYPPKRETVKKLRLQFRCPGSSAEDWRLEYLSSDRAVRRESFQKEKLRSKMYGFLDQALEQGWDLDRLL</sequence>
<organism evidence="1 2">
    <name type="scientific">Cyclocybe aegerita</name>
    <name type="common">Black poplar mushroom</name>
    <name type="synonym">Agrocybe aegerita</name>
    <dbReference type="NCBI Taxonomy" id="1973307"/>
    <lineage>
        <taxon>Eukaryota</taxon>
        <taxon>Fungi</taxon>
        <taxon>Dikarya</taxon>
        <taxon>Basidiomycota</taxon>
        <taxon>Agaricomycotina</taxon>
        <taxon>Agaricomycetes</taxon>
        <taxon>Agaricomycetidae</taxon>
        <taxon>Agaricales</taxon>
        <taxon>Agaricineae</taxon>
        <taxon>Bolbitiaceae</taxon>
        <taxon>Cyclocybe</taxon>
    </lineage>
</organism>
<dbReference type="AlphaFoldDB" id="A0A8S0Y0W8"/>
<dbReference type="Proteomes" id="UP000467700">
    <property type="component" value="Unassembled WGS sequence"/>
</dbReference>